<feature type="chain" id="PRO_5045489521" evidence="2">
    <location>
        <begin position="24"/>
        <end position="57"/>
    </location>
</feature>
<keyword evidence="1" id="KW-0812">Transmembrane</keyword>
<evidence type="ECO:0000256" key="2">
    <source>
        <dbReference type="SAM" id="SignalP"/>
    </source>
</evidence>
<gene>
    <name evidence="3" type="ORF">PPG34_10160</name>
</gene>
<dbReference type="RefSeq" id="WP_313833161.1">
    <property type="nucleotide sequence ID" value="NZ_JAQOUE010000001.1"/>
</dbReference>
<proteinExistence type="predicted"/>
<evidence type="ECO:0000313" key="4">
    <source>
        <dbReference type="Proteomes" id="UP001250932"/>
    </source>
</evidence>
<sequence>MKKTIQGLLTGALLLAGTTPALANAPGGGYEGITAMYYGIIAVILGYGAYDIFFKSE</sequence>
<feature type="transmembrane region" description="Helical" evidence="1">
    <location>
        <begin position="33"/>
        <end position="54"/>
    </location>
</feature>
<feature type="signal peptide" evidence="2">
    <location>
        <begin position="1"/>
        <end position="23"/>
    </location>
</feature>
<evidence type="ECO:0000313" key="3">
    <source>
        <dbReference type="EMBL" id="MDT7042715.1"/>
    </source>
</evidence>
<accession>A0ABU3K8E9</accession>
<evidence type="ECO:0000256" key="1">
    <source>
        <dbReference type="SAM" id="Phobius"/>
    </source>
</evidence>
<keyword evidence="2" id="KW-0732">Signal</keyword>
<organism evidence="3 4">
    <name type="scientific">Candidatus Nitronereus thalassa</name>
    <dbReference type="NCBI Taxonomy" id="3020898"/>
    <lineage>
        <taxon>Bacteria</taxon>
        <taxon>Pseudomonadati</taxon>
        <taxon>Nitrospirota</taxon>
        <taxon>Nitrospiria</taxon>
        <taxon>Nitrospirales</taxon>
        <taxon>Nitrospiraceae</taxon>
        <taxon>Candidatus Nitronereus</taxon>
    </lineage>
</organism>
<dbReference type="Proteomes" id="UP001250932">
    <property type="component" value="Unassembled WGS sequence"/>
</dbReference>
<name>A0ABU3K8E9_9BACT</name>
<dbReference type="EMBL" id="JAQOUE010000001">
    <property type="protein sequence ID" value="MDT7042715.1"/>
    <property type="molecule type" value="Genomic_DNA"/>
</dbReference>
<comment type="caution">
    <text evidence="3">The sequence shown here is derived from an EMBL/GenBank/DDBJ whole genome shotgun (WGS) entry which is preliminary data.</text>
</comment>
<protein>
    <submittedName>
        <fullName evidence="3">Uncharacterized protein</fullName>
    </submittedName>
</protein>
<keyword evidence="4" id="KW-1185">Reference proteome</keyword>
<keyword evidence="1" id="KW-1133">Transmembrane helix</keyword>
<keyword evidence="1" id="KW-0472">Membrane</keyword>
<reference evidence="3 4" key="1">
    <citation type="journal article" date="2023" name="ISME J.">
        <title>Cultivation and genomic characterization of novel and ubiquitous marine nitrite-oxidizing bacteria from the Nitrospirales.</title>
        <authorList>
            <person name="Mueller A.J."/>
            <person name="Daebeler A."/>
            <person name="Herbold C.W."/>
            <person name="Kirkegaard R.H."/>
            <person name="Daims H."/>
        </authorList>
    </citation>
    <scope>NUCLEOTIDE SEQUENCE [LARGE SCALE GENOMIC DNA]</scope>
    <source>
        <strain evidence="3 4">EB</strain>
    </source>
</reference>